<dbReference type="STRING" id="294747.C5M5J6"/>
<dbReference type="Proteomes" id="UP000002037">
    <property type="component" value="Unassembled WGS sequence"/>
</dbReference>
<dbReference type="HOGENOM" id="CLU_043834_0_0_1"/>
<dbReference type="EMBL" id="GG692396">
    <property type="protein sequence ID" value="EER34266.1"/>
    <property type="molecule type" value="Genomic_DNA"/>
</dbReference>
<keyword evidence="3" id="KW-1185">Reference proteome</keyword>
<gene>
    <name evidence="2" type="ORF">CTRG_01126</name>
</gene>
<dbReference type="eggNOG" id="ENOG502QQT5">
    <property type="taxonomic scope" value="Eukaryota"/>
</dbReference>
<evidence type="ECO:0000256" key="1">
    <source>
        <dbReference type="SAM" id="MobiDB-lite"/>
    </source>
</evidence>
<feature type="compositionally biased region" description="Basic and acidic residues" evidence="1">
    <location>
        <begin position="321"/>
        <end position="331"/>
    </location>
</feature>
<dbReference type="KEGG" id="ctp:CTRG_01126"/>
<reference evidence="2 3" key="1">
    <citation type="journal article" date="2009" name="Nature">
        <title>Evolution of pathogenicity and sexual reproduction in eight Candida genomes.</title>
        <authorList>
            <person name="Butler G."/>
            <person name="Rasmussen M.D."/>
            <person name="Lin M.F."/>
            <person name="Santos M.A."/>
            <person name="Sakthikumar S."/>
            <person name="Munro C.A."/>
            <person name="Rheinbay E."/>
            <person name="Grabherr M."/>
            <person name="Forche A."/>
            <person name="Reedy J.L."/>
            <person name="Agrafioti I."/>
            <person name="Arnaud M.B."/>
            <person name="Bates S."/>
            <person name="Brown A.J."/>
            <person name="Brunke S."/>
            <person name="Costanzo M.C."/>
            <person name="Fitzpatrick D.A."/>
            <person name="de Groot P.W."/>
            <person name="Harris D."/>
            <person name="Hoyer L.L."/>
            <person name="Hube B."/>
            <person name="Klis F.M."/>
            <person name="Kodira C."/>
            <person name="Lennard N."/>
            <person name="Logue M.E."/>
            <person name="Martin R."/>
            <person name="Neiman A.M."/>
            <person name="Nikolaou E."/>
            <person name="Quail M.A."/>
            <person name="Quinn J."/>
            <person name="Santos M.C."/>
            <person name="Schmitzberger F.F."/>
            <person name="Sherlock G."/>
            <person name="Shah P."/>
            <person name="Silverstein K.A."/>
            <person name="Skrzypek M.S."/>
            <person name="Soll D."/>
            <person name="Staggs R."/>
            <person name="Stansfield I."/>
            <person name="Stumpf M.P."/>
            <person name="Sudbery P.E."/>
            <person name="Srikantha T."/>
            <person name="Zeng Q."/>
            <person name="Berman J."/>
            <person name="Berriman M."/>
            <person name="Heitman J."/>
            <person name="Gow N.A."/>
            <person name="Lorenz M.C."/>
            <person name="Birren B.W."/>
            <person name="Kellis M."/>
            <person name="Cuomo C.A."/>
        </authorList>
    </citation>
    <scope>NUCLEOTIDE SEQUENCE [LARGE SCALE GENOMIC DNA]</scope>
    <source>
        <strain evidence="3">ATCC MYA-3404 / T1</strain>
    </source>
</reference>
<evidence type="ECO:0000313" key="2">
    <source>
        <dbReference type="EMBL" id="EER34266.1"/>
    </source>
</evidence>
<evidence type="ECO:0008006" key="4">
    <source>
        <dbReference type="Google" id="ProtNLM"/>
    </source>
</evidence>
<feature type="compositionally biased region" description="Polar residues" evidence="1">
    <location>
        <begin position="491"/>
        <end position="500"/>
    </location>
</feature>
<organism evidence="2 3">
    <name type="scientific">Candida tropicalis (strain ATCC MYA-3404 / T1)</name>
    <name type="common">Yeast</name>
    <dbReference type="NCBI Taxonomy" id="294747"/>
    <lineage>
        <taxon>Eukaryota</taxon>
        <taxon>Fungi</taxon>
        <taxon>Dikarya</taxon>
        <taxon>Ascomycota</taxon>
        <taxon>Saccharomycotina</taxon>
        <taxon>Pichiomycetes</taxon>
        <taxon>Debaryomycetaceae</taxon>
        <taxon>Candida/Lodderomyces clade</taxon>
        <taxon>Candida</taxon>
    </lineage>
</organism>
<accession>C5M5J6</accession>
<feature type="region of interest" description="Disordered" evidence="1">
    <location>
        <begin position="491"/>
        <end position="519"/>
    </location>
</feature>
<dbReference type="RefSeq" id="XP_002546821.1">
    <property type="nucleotide sequence ID" value="XM_002546775.1"/>
</dbReference>
<feature type="compositionally biased region" description="Basic and acidic residues" evidence="1">
    <location>
        <begin position="338"/>
        <end position="356"/>
    </location>
</feature>
<protein>
    <recommendedName>
        <fullName evidence="4">Bromo domain-containing protein</fullName>
    </recommendedName>
</protein>
<proteinExistence type="predicted"/>
<evidence type="ECO:0000313" key="3">
    <source>
        <dbReference type="Proteomes" id="UP000002037"/>
    </source>
</evidence>
<dbReference type="VEuPathDB" id="FungiDB:CTRG_01126"/>
<dbReference type="AlphaFoldDB" id="C5M5J6"/>
<dbReference type="GeneID" id="8295850"/>
<sequence>MKIVESLQLHKVDQVTSLEKKFKENQYSKPYQLYHDIKAVSSILLSKHTNGTQEYKEYDFFYKFSTELLLRELSKSIEFNNQFHEIQTELESSIDDDFNKIFHSYNLSNGEVITYISTTEEQEQQNGDYYQHQYNNQPKVKKVQPLFSSVISKSELDSRTTIVKEPYGIAKVIPSVKDSVSDNVLDNLSPMSNKIPSPLEQPTNILHDFFHPTWYTVSMPQWLTYKSQSIKPATSISNNDLETGSSIEESHKLSILRNRDQEFSPNAASIWGPGNYYRSFVPSRDSTRAIVSHRLRANVWLQHIGIAEIAKIKKEFMGQTEEKATDKKYKEEEEEEEQNQKSEKKTKTEDSKKDSQDSFLSNDRPVAEEINIANLVNWNPENSEELKFLKDHKDELLDPKRIQKMISTSLLKLNKLRQDRFVNSDVRNPLAPQQEECLLYKRLVKLITIAIRLFKLNPGSFSYDFSKKIPVLVSEFSGTLPSLPPNKIVSGSTTVASSKSGRLPNLKGPTPYKRRPTRY</sequence>
<feature type="region of interest" description="Disordered" evidence="1">
    <location>
        <begin position="321"/>
        <end position="360"/>
    </location>
</feature>
<dbReference type="OrthoDB" id="5354116at2759"/>
<name>C5M5J6_CANTT</name>